<protein>
    <submittedName>
        <fullName evidence="4">2,4-dienoyl-CoA reductase</fullName>
    </submittedName>
</protein>
<feature type="domain" description="NADH:flavin oxidoreductase/NADH oxidase N-terminal" evidence="3">
    <location>
        <begin position="6"/>
        <end position="336"/>
    </location>
</feature>
<proteinExistence type="predicted"/>
<dbReference type="GO" id="GO:0016491">
    <property type="term" value="F:oxidoreductase activity"/>
    <property type="evidence" value="ECO:0007669"/>
    <property type="project" value="UniProtKB-KW"/>
</dbReference>
<keyword evidence="1" id="KW-0285">Flavoprotein</keyword>
<dbReference type="GO" id="GO:0010181">
    <property type="term" value="F:FMN binding"/>
    <property type="evidence" value="ECO:0007669"/>
    <property type="project" value="InterPro"/>
</dbReference>
<dbReference type="Proteomes" id="UP000034883">
    <property type="component" value="Chromosome"/>
</dbReference>
<dbReference type="InterPro" id="IPR013785">
    <property type="entry name" value="Aldolase_TIM"/>
</dbReference>
<keyword evidence="5" id="KW-1185">Reference proteome</keyword>
<name>A0A0F6YG49_9BACT</name>
<dbReference type="Gene3D" id="3.20.20.70">
    <property type="entry name" value="Aldolase class I"/>
    <property type="match status" value="1"/>
</dbReference>
<organism evidence="4 5">
    <name type="scientific">Sandaracinus amylolyticus</name>
    <dbReference type="NCBI Taxonomy" id="927083"/>
    <lineage>
        <taxon>Bacteria</taxon>
        <taxon>Pseudomonadati</taxon>
        <taxon>Myxococcota</taxon>
        <taxon>Polyangia</taxon>
        <taxon>Polyangiales</taxon>
        <taxon>Sandaracinaceae</taxon>
        <taxon>Sandaracinus</taxon>
    </lineage>
</organism>
<sequence>MGSMNDPITLRSGLVLAHRLAKAATSEGLARRGDPTPELEHLYDTWSRGGAALIVTGNTTISRRHRERMGNVVLDARTDRAALARLAAAAKRAGNAALVQLCHPGRQTSRFVANDPVAPSAGPAVAMLGAFARPRALREEEIAAIRDAFVTGAEMARDAGFDGVQLHAAHGFLLSQFLSARINRREDAWGGTIEGRARLLIELVERTRAACGARFTIAVKLDAPDPERGHLTHADALAVIALLERAGIDLLEISGGDVERARMLGLGDGDDTPREGYFADVAQAAKRVTGAAVMATGGWRSRAAIDAAIARGAIDLAGMARPLCVEPDLPRRLLRGEADRAALHERPKAPGDLAAAGETGYFAWRLGALARGTQPRHDISPIHAALDYVATDAVLGARRALFGE</sequence>
<dbReference type="EMBL" id="CP011125">
    <property type="protein sequence ID" value="AKF03435.1"/>
    <property type="molecule type" value="Genomic_DNA"/>
</dbReference>
<accession>A0A0F6YG49</accession>
<gene>
    <name evidence="4" type="ORF">DB32_000584</name>
</gene>
<dbReference type="InterPro" id="IPR051799">
    <property type="entry name" value="NADH_flavin_oxidoreductase"/>
</dbReference>
<evidence type="ECO:0000256" key="2">
    <source>
        <dbReference type="ARBA" id="ARBA00023002"/>
    </source>
</evidence>
<evidence type="ECO:0000313" key="4">
    <source>
        <dbReference type="EMBL" id="AKF03435.1"/>
    </source>
</evidence>
<dbReference type="KEGG" id="samy:DB32_000584"/>
<reference evidence="4 5" key="1">
    <citation type="submission" date="2015-03" db="EMBL/GenBank/DDBJ databases">
        <title>Genome assembly of Sandaracinus amylolyticus DSM 53668.</title>
        <authorList>
            <person name="Sharma G."/>
            <person name="Subramanian S."/>
        </authorList>
    </citation>
    <scope>NUCLEOTIDE SEQUENCE [LARGE SCALE GENOMIC DNA]</scope>
    <source>
        <strain evidence="4 5">DSM 53668</strain>
    </source>
</reference>
<dbReference type="InterPro" id="IPR001155">
    <property type="entry name" value="OxRdtase_FMN_N"/>
</dbReference>
<evidence type="ECO:0000313" key="5">
    <source>
        <dbReference type="Proteomes" id="UP000034883"/>
    </source>
</evidence>
<dbReference type="Pfam" id="PF00724">
    <property type="entry name" value="Oxidored_FMN"/>
    <property type="match status" value="1"/>
</dbReference>
<evidence type="ECO:0000256" key="1">
    <source>
        <dbReference type="ARBA" id="ARBA00022630"/>
    </source>
</evidence>
<dbReference type="AlphaFoldDB" id="A0A0F6YG49"/>
<dbReference type="OrthoDB" id="9784632at2"/>
<dbReference type="STRING" id="927083.DB32_000584"/>
<dbReference type="PANTHER" id="PTHR43656:SF2">
    <property type="entry name" value="BINDING OXIDOREDUCTASE, PUTATIVE (AFU_ORTHOLOGUE AFUA_2G08260)-RELATED"/>
    <property type="match status" value="1"/>
</dbReference>
<dbReference type="SUPFAM" id="SSF51395">
    <property type="entry name" value="FMN-linked oxidoreductases"/>
    <property type="match status" value="1"/>
</dbReference>
<keyword evidence="2" id="KW-0560">Oxidoreductase</keyword>
<dbReference type="PANTHER" id="PTHR43656">
    <property type="entry name" value="BINDING OXIDOREDUCTASE, PUTATIVE (AFU_ORTHOLOGUE AFUA_2G08260)-RELATED"/>
    <property type="match status" value="1"/>
</dbReference>
<evidence type="ECO:0000259" key="3">
    <source>
        <dbReference type="Pfam" id="PF00724"/>
    </source>
</evidence>